<reference evidence="14" key="1">
    <citation type="submission" date="2023-07" db="EMBL/GenBank/DDBJ databases">
        <authorList>
            <person name="Ivanov I."/>
            <person name="Teneva D."/>
            <person name="Stoikov I."/>
        </authorList>
    </citation>
    <scope>NUCLEOTIDE SEQUENCE</scope>
    <source>
        <strain evidence="14">4475</strain>
    </source>
</reference>
<feature type="domain" description="DAGKc" evidence="13">
    <location>
        <begin position="1"/>
        <end position="131"/>
    </location>
</feature>
<gene>
    <name evidence="14" type="ORF">BSPP4475_00100</name>
</gene>
<dbReference type="InterPro" id="IPR016064">
    <property type="entry name" value="NAD/diacylglycerol_kinase_sf"/>
</dbReference>
<accession>A0AA48M726</accession>
<evidence type="ECO:0000256" key="8">
    <source>
        <dbReference type="ARBA" id="ARBA00022840"/>
    </source>
</evidence>
<evidence type="ECO:0000256" key="3">
    <source>
        <dbReference type="ARBA" id="ARBA00022516"/>
    </source>
</evidence>
<dbReference type="PANTHER" id="PTHR12358">
    <property type="entry name" value="SPHINGOSINE KINASE"/>
    <property type="match status" value="1"/>
</dbReference>
<evidence type="ECO:0000256" key="10">
    <source>
        <dbReference type="ARBA" id="ARBA00023098"/>
    </source>
</evidence>
<keyword evidence="4" id="KW-0808">Transferase</keyword>
<evidence type="ECO:0000256" key="2">
    <source>
        <dbReference type="ARBA" id="ARBA00005983"/>
    </source>
</evidence>
<dbReference type="EMBL" id="OY569118">
    <property type="protein sequence ID" value="CAJ1000722.1"/>
    <property type="molecule type" value="Genomic_DNA"/>
</dbReference>
<dbReference type="SMART" id="SM00046">
    <property type="entry name" value="DAGKc"/>
    <property type="match status" value="1"/>
</dbReference>
<dbReference type="KEGG" id="bayd:BSPP4475_00100"/>
<dbReference type="SUPFAM" id="SSF111331">
    <property type="entry name" value="NAD kinase/diacylglycerol kinase-like"/>
    <property type="match status" value="1"/>
</dbReference>
<dbReference type="NCBIfam" id="TIGR00147">
    <property type="entry name" value="YegS/Rv2252/BmrU family lipid kinase"/>
    <property type="match status" value="1"/>
</dbReference>
<keyword evidence="15" id="KW-1185">Reference proteome</keyword>
<dbReference type="PROSITE" id="PS50146">
    <property type="entry name" value="DAGK"/>
    <property type="match status" value="1"/>
</dbReference>
<dbReference type="PANTHER" id="PTHR12358:SF106">
    <property type="entry name" value="LIPID KINASE YEGS"/>
    <property type="match status" value="1"/>
</dbReference>
<evidence type="ECO:0000256" key="7">
    <source>
        <dbReference type="ARBA" id="ARBA00022777"/>
    </source>
</evidence>
<keyword evidence="3" id="KW-0444">Lipid biosynthesis</keyword>
<dbReference type="GO" id="GO:0046872">
    <property type="term" value="F:metal ion binding"/>
    <property type="evidence" value="ECO:0007669"/>
    <property type="project" value="UniProtKB-KW"/>
</dbReference>
<keyword evidence="11" id="KW-0594">Phospholipid biosynthesis</keyword>
<evidence type="ECO:0000256" key="11">
    <source>
        <dbReference type="ARBA" id="ARBA00023209"/>
    </source>
</evidence>
<evidence type="ECO:0000256" key="9">
    <source>
        <dbReference type="ARBA" id="ARBA00022842"/>
    </source>
</evidence>
<dbReference type="AlphaFoldDB" id="A0AA48M726"/>
<evidence type="ECO:0000256" key="1">
    <source>
        <dbReference type="ARBA" id="ARBA00001946"/>
    </source>
</evidence>
<keyword evidence="10" id="KW-0443">Lipid metabolism</keyword>
<organism evidence="14 15">
    <name type="scientific">Brevibacillus aydinogluensis</name>
    <dbReference type="NCBI Taxonomy" id="927786"/>
    <lineage>
        <taxon>Bacteria</taxon>
        <taxon>Bacillati</taxon>
        <taxon>Bacillota</taxon>
        <taxon>Bacilli</taxon>
        <taxon>Bacillales</taxon>
        <taxon>Paenibacillaceae</taxon>
        <taxon>Brevibacillus</taxon>
    </lineage>
</organism>
<dbReference type="InterPro" id="IPR017438">
    <property type="entry name" value="ATP-NAD_kinase_N"/>
</dbReference>
<dbReference type="Gene3D" id="2.60.200.40">
    <property type="match status" value="1"/>
</dbReference>
<keyword evidence="12" id="KW-1208">Phospholipid metabolism</keyword>
<evidence type="ECO:0000313" key="14">
    <source>
        <dbReference type="EMBL" id="CAJ1000722.1"/>
    </source>
</evidence>
<name>A0AA48M726_9BACL</name>
<protein>
    <submittedName>
        <fullName evidence="14">DAGKc domain-containing protein</fullName>
    </submittedName>
</protein>
<dbReference type="Pfam" id="PF19279">
    <property type="entry name" value="YegS_C"/>
    <property type="match status" value="1"/>
</dbReference>
<evidence type="ECO:0000256" key="4">
    <source>
        <dbReference type="ARBA" id="ARBA00022679"/>
    </source>
</evidence>
<keyword evidence="6" id="KW-0547">Nucleotide-binding</keyword>
<dbReference type="InterPro" id="IPR045540">
    <property type="entry name" value="YegS/DAGK_C"/>
</dbReference>
<sequence length="299" mass="32238">MLGFIVNPVSGNGRGAMVWKQLEEELRQRNVAYLVRKTSMAGEAKQLAVDVLQNGSVTGIVAVGGDGTVNEVVNGIHESQVACAFGHIPAGSGNDFARGHNLPRDPLQALEKILQGNVTKTIDVLQLNGMVAINSVGAGLDGQVAVTANRARYKRWLNKIKLGVLAYFLAVVRVLLTYKPCSVTVVIDDRQETLENVWLIAVANISSYGGGMQICPDAVPDDGRADICVVSHASRWSLLRAFPLIYTGKHVHHPAARFFRGSTITIQSERPMVVHADGEMAGVTPITVNVARRRLTILS</sequence>
<dbReference type="GO" id="GO:0005886">
    <property type="term" value="C:plasma membrane"/>
    <property type="evidence" value="ECO:0007669"/>
    <property type="project" value="TreeGrafter"/>
</dbReference>
<proteinExistence type="inferred from homology"/>
<evidence type="ECO:0000256" key="12">
    <source>
        <dbReference type="ARBA" id="ARBA00023264"/>
    </source>
</evidence>
<comment type="cofactor">
    <cofactor evidence="1">
        <name>Mg(2+)</name>
        <dbReference type="ChEBI" id="CHEBI:18420"/>
    </cofactor>
</comment>
<dbReference type="InterPro" id="IPR005218">
    <property type="entry name" value="Diacylglycerol/lipid_kinase"/>
</dbReference>
<dbReference type="Pfam" id="PF00781">
    <property type="entry name" value="DAGK_cat"/>
    <property type="match status" value="1"/>
</dbReference>
<dbReference type="Proteomes" id="UP001189619">
    <property type="component" value="Chromosome"/>
</dbReference>
<dbReference type="InterPro" id="IPR001206">
    <property type="entry name" value="Diacylglycerol_kinase_cat_dom"/>
</dbReference>
<dbReference type="Gene3D" id="3.40.50.10330">
    <property type="entry name" value="Probable inorganic polyphosphate/atp-NAD kinase, domain 1"/>
    <property type="match status" value="1"/>
</dbReference>
<dbReference type="RefSeq" id="WP_212133339.1">
    <property type="nucleotide sequence ID" value="NZ_JAUSVZ010000008.1"/>
</dbReference>
<keyword evidence="8" id="KW-0067">ATP-binding</keyword>
<comment type="similarity">
    <text evidence="2">Belongs to the diacylglycerol/lipid kinase family.</text>
</comment>
<evidence type="ECO:0000259" key="13">
    <source>
        <dbReference type="PROSITE" id="PS50146"/>
    </source>
</evidence>
<evidence type="ECO:0000256" key="5">
    <source>
        <dbReference type="ARBA" id="ARBA00022723"/>
    </source>
</evidence>
<dbReference type="GO" id="GO:0016301">
    <property type="term" value="F:kinase activity"/>
    <property type="evidence" value="ECO:0007669"/>
    <property type="project" value="UniProtKB-KW"/>
</dbReference>
<dbReference type="InterPro" id="IPR050187">
    <property type="entry name" value="Lipid_Phosphate_FormReg"/>
</dbReference>
<dbReference type="GO" id="GO:0008654">
    <property type="term" value="P:phospholipid biosynthetic process"/>
    <property type="evidence" value="ECO:0007669"/>
    <property type="project" value="UniProtKB-KW"/>
</dbReference>
<keyword evidence="7" id="KW-0418">Kinase</keyword>
<keyword evidence="9" id="KW-0460">Magnesium</keyword>
<evidence type="ECO:0000313" key="15">
    <source>
        <dbReference type="Proteomes" id="UP001189619"/>
    </source>
</evidence>
<keyword evidence="5" id="KW-0479">Metal-binding</keyword>
<evidence type="ECO:0000256" key="6">
    <source>
        <dbReference type="ARBA" id="ARBA00022741"/>
    </source>
</evidence>
<dbReference type="GO" id="GO:0005524">
    <property type="term" value="F:ATP binding"/>
    <property type="evidence" value="ECO:0007669"/>
    <property type="project" value="UniProtKB-KW"/>
</dbReference>